<evidence type="ECO:0000256" key="4">
    <source>
        <dbReference type="ARBA" id="ARBA00022929"/>
    </source>
</evidence>
<dbReference type="PANTHER" id="PTHR39322">
    <property type="entry name" value="ACYL-HOMOSERINE-LACTONE SYNTHASE"/>
    <property type="match status" value="1"/>
</dbReference>
<evidence type="ECO:0000313" key="8">
    <source>
        <dbReference type="Proteomes" id="UP001165279"/>
    </source>
</evidence>
<dbReference type="InterPro" id="IPR016181">
    <property type="entry name" value="Acyl_CoA_acyltransferase"/>
</dbReference>
<dbReference type="EMBL" id="JAKOEM010000002">
    <property type="protein sequence ID" value="MCG6557373.1"/>
    <property type="molecule type" value="Genomic_DNA"/>
</dbReference>
<evidence type="ECO:0000256" key="5">
    <source>
        <dbReference type="PROSITE-ProRule" id="PRU00533"/>
    </source>
</evidence>
<keyword evidence="8" id="KW-1185">Reference proteome</keyword>
<reference evidence="7" key="1">
    <citation type="submission" date="2022-02" db="EMBL/GenBank/DDBJ databases">
        <title>The genome sequence of Ruegeria sp. 1NDH52C.</title>
        <authorList>
            <person name="Du J."/>
        </authorList>
    </citation>
    <scope>NUCLEOTIDE SEQUENCE</scope>
    <source>
        <strain evidence="7">1NDH52C</strain>
    </source>
</reference>
<comment type="catalytic activity">
    <reaction evidence="6">
        <text>a fatty acyl-[ACP] + S-adenosyl-L-methionine = an N-acyl-L-homoserine lactone + S-methyl-5'-thioadenosine + holo-[ACP] + H(+)</text>
        <dbReference type="Rhea" id="RHEA:10096"/>
        <dbReference type="Rhea" id="RHEA-COMP:9685"/>
        <dbReference type="Rhea" id="RHEA-COMP:14125"/>
        <dbReference type="ChEBI" id="CHEBI:15378"/>
        <dbReference type="ChEBI" id="CHEBI:17509"/>
        <dbReference type="ChEBI" id="CHEBI:55474"/>
        <dbReference type="ChEBI" id="CHEBI:59789"/>
        <dbReference type="ChEBI" id="CHEBI:64479"/>
        <dbReference type="ChEBI" id="CHEBI:138651"/>
        <dbReference type="EC" id="2.3.1.184"/>
    </reaction>
</comment>
<organism evidence="7 8">
    <name type="scientific">Ruegeria alba</name>
    <dbReference type="NCBI Taxonomy" id="2916756"/>
    <lineage>
        <taxon>Bacteria</taxon>
        <taxon>Pseudomonadati</taxon>
        <taxon>Pseudomonadota</taxon>
        <taxon>Alphaproteobacteria</taxon>
        <taxon>Rhodobacterales</taxon>
        <taxon>Roseobacteraceae</taxon>
        <taxon>Ruegeria</taxon>
    </lineage>
</organism>
<dbReference type="GO" id="GO:0016746">
    <property type="term" value="F:acyltransferase activity"/>
    <property type="evidence" value="ECO:0007669"/>
    <property type="project" value="UniProtKB-KW"/>
</dbReference>
<keyword evidence="1 5" id="KW-0673">Quorum sensing</keyword>
<evidence type="ECO:0000256" key="6">
    <source>
        <dbReference type="RuleBase" id="RU361135"/>
    </source>
</evidence>
<dbReference type="SUPFAM" id="SSF55729">
    <property type="entry name" value="Acyl-CoA N-acyltransferases (Nat)"/>
    <property type="match status" value="1"/>
</dbReference>
<name>A0ABS9NT26_9RHOB</name>
<keyword evidence="7" id="KW-0012">Acyltransferase</keyword>
<dbReference type="InterPro" id="IPR001690">
    <property type="entry name" value="Autoind_synthase"/>
</dbReference>
<gene>
    <name evidence="7" type="ORF">MB818_04140</name>
</gene>
<sequence length="252" mass="28668">MDQTFRLVDPYPAAMVFPELEPVERKLLRRDVREPIKRRLLRKERSIAPQPRQSRGSIHATTMSFRNMHEHGNLLTKYLEARKSIFIDRLHWHVAEADGMEFDQYDTPACHWIVLHEYGEVLGGVRLLPTTARCGIYSYMLRDAQNGLLAGLPRDVLFFEAPVKPSVWEATRFFVTDAVPTARRVDVQQKLFDSMAVTAAKNGATRILGIVPAVWSRWARRLGAGATPIGAQFSIDGTTSQSVLFNTRDYLT</sequence>
<keyword evidence="3 6" id="KW-0949">S-adenosyl-L-methionine</keyword>
<keyword evidence="4 5" id="KW-0071">Autoinducer synthesis</keyword>
<evidence type="ECO:0000256" key="1">
    <source>
        <dbReference type="ARBA" id="ARBA00022654"/>
    </source>
</evidence>
<dbReference type="PANTHER" id="PTHR39322:SF1">
    <property type="entry name" value="ISOVALERYL-HOMOSERINE LACTONE SYNTHASE"/>
    <property type="match status" value="1"/>
</dbReference>
<comment type="caution">
    <text evidence="7">The sequence shown here is derived from an EMBL/GenBank/DDBJ whole genome shotgun (WGS) entry which is preliminary data.</text>
</comment>
<dbReference type="EC" id="2.3.1.184" evidence="6"/>
<evidence type="ECO:0000313" key="7">
    <source>
        <dbReference type="EMBL" id="MCG6557373.1"/>
    </source>
</evidence>
<dbReference type="RefSeq" id="WP_234137380.1">
    <property type="nucleotide sequence ID" value="NZ_JAKOEM010000002.1"/>
</dbReference>
<dbReference type="Gene3D" id="3.40.630.30">
    <property type="match status" value="1"/>
</dbReference>
<comment type="similarity">
    <text evidence="5 6">Belongs to the autoinducer synthase family.</text>
</comment>
<dbReference type="PRINTS" id="PR01549">
    <property type="entry name" value="AUTOINDCRSYN"/>
</dbReference>
<keyword evidence="2 6" id="KW-0808">Transferase</keyword>
<protein>
    <recommendedName>
        <fullName evidence="6">Acyl-homoserine-lactone synthase</fullName>
        <ecNumber evidence="6">2.3.1.184</ecNumber>
    </recommendedName>
    <alternativeName>
        <fullName evidence="6">Autoinducer synthesis protein</fullName>
    </alternativeName>
</protein>
<dbReference type="Pfam" id="PF00765">
    <property type="entry name" value="Autoind_synth"/>
    <property type="match status" value="1"/>
</dbReference>
<dbReference type="Proteomes" id="UP001165279">
    <property type="component" value="Unassembled WGS sequence"/>
</dbReference>
<evidence type="ECO:0000256" key="2">
    <source>
        <dbReference type="ARBA" id="ARBA00022679"/>
    </source>
</evidence>
<evidence type="ECO:0000256" key="3">
    <source>
        <dbReference type="ARBA" id="ARBA00022691"/>
    </source>
</evidence>
<accession>A0ABS9NT26</accession>
<proteinExistence type="inferred from homology"/>
<dbReference type="PROSITE" id="PS51187">
    <property type="entry name" value="AUTOINDUCER_SYNTH_2"/>
    <property type="match status" value="1"/>
</dbReference>